<evidence type="ECO:0000256" key="11">
    <source>
        <dbReference type="RuleBase" id="RU000488"/>
    </source>
</evidence>
<keyword evidence="4 10" id="KW-0812">Transmembrane</keyword>
<evidence type="ECO:0000256" key="9">
    <source>
        <dbReference type="ARBA" id="ARBA00023136"/>
    </source>
</evidence>
<dbReference type="Gene3D" id="1.50.40.10">
    <property type="entry name" value="Mitochondrial carrier domain"/>
    <property type="match status" value="1"/>
</dbReference>
<gene>
    <name evidence="12" type="ORF">BJY01DRAFT_248477</name>
</gene>
<dbReference type="SUPFAM" id="SSF103506">
    <property type="entry name" value="Mitochondrial carrier"/>
    <property type="match status" value="1"/>
</dbReference>
<dbReference type="Pfam" id="PF00153">
    <property type="entry name" value="Mito_carr"/>
    <property type="match status" value="3"/>
</dbReference>
<keyword evidence="13" id="KW-1185">Reference proteome</keyword>
<dbReference type="PROSITE" id="PS50920">
    <property type="entry name" value="SOLCAR"/>
    <property type="match status" value="3"/>
</dbReference>
<evidence type="ECO:0000256" key="1">
    <source>
        <dbReference type="ARBA" id="ARBA00004448"/>
    </source>
</evidence>
<keyword evidence="3 11" id="KW-0813">Transport</keyword>
<evidence type="ECO:0000256" key="2">
    <source>
        <dbReference type="ARBA" id="ARBA00006375"/>
    </source>
</evidence>
<evidence type="ECO:0000256" key="7">
    <source>
        <dbReference type="ARBA" id="ARBA00022989"/>
    </source>
</evidence>
<organism evidence="12 13">
    <name type="scientific">Aspergillus pseudoustus</name>
    <dbReference type="NCBI Taxonomy" id="1810923"/>
    <lineage>
        <taxon>Eukaryota</taxon>
        <taxon>Fungi</taxon>
        <taxon>Dikarya</taxon>
        <taxon>Ascomycota</taxon>
        <taxon>Pezizomycotina</taxon>
        <taxon>Eurotiomycetes</taxon>
        <taxon>Eurotiomycetidae</taxon>
        <taxon>Eurotiales</taxon>
        <taxon>Aspergillaceae</taxon>
        <taxon>Aspergillus</taxon>
        <taxon>Aspergillus subgen. Nidulantes</taxon>
    </lineage>
</organism>
<feature type="repeat" description="Solcar" evidence="10">
    <location>
        <begin position="110"/>
        <end position="202"/>
    </location>
</feature>
<dbReference type="InterPro" id="IPR049563">
    <property type="entry name" value="TXTP-like"/>
</dbReference>
<proteinExistence type="inferred from homology"/>
<evidence type="ECO:0000256" key="4">
    <source>
        <dbReference type="ARBA" id="ARBA00022692"/>
    </source>
</evidence>
<evidence type="ECO:0000313" key="13">
    <source>
        <dbReference type="Proteomes" id="UP001610446"/>
    </source>
</evidence>
<dbReference type="InterPro" id="IPR023395">
    <property type="entry name" value="MCP_dom_sf"/>
</dbReference>
<accession>A0ABR4JXC7</accession>
<dbReference type="PRINTS" id="PR00926">
    <property type="entry name" value="MITOCARRIER"/>
</dbReference>
<keyword evidence="7" id="KW-1133">Transmembrane helix</keyword>
<keyword evidence="9 10" id="KW-0472">Membrane</keyword>
<sequence length="298" mass="32033">MEHKHRLQQQSCAPSIGTNLLAGGIAGATETIITYPFEFVKTLRQLPGRNGVSSQSSYLSQFRYTISAHGISGIYAGCTALATSNALKASVRFFTFSSTKEWLRTLGPFNESTATVLAGVTAGTSESIVVVTPAEVLKTRMIEANRLGSRTGVRPPSTASMAQQIIEREGIRAFWRGTAPVVGKQAVNSGVRFTTFGMLQGEAARRWPDSAGTVAATLVIGALSGIATVYASMPFDNIKTRIQSATHMRQSMLNCAVDIARREGATGFWRGTTPRLIRLMLSSGITFTVYEQVVRSIG</sequence>
<keyword evidence="5" id="KW-0677">Repeat</keyword>
<reference evidence="12 13" key="1">
    <citation type="submission" date="2024-07" db="EMBL/GenBank/DDBJ databases">
        <title>Section-level genome sequencing and comparative genomics of Aspergillus sections Usti and Cavernicolus.</title>
        <authorList>
            <consortium name="Lawrence Berkeley National Laboratory"/>
            <person name="Nybo J.L."/>
            <person name="Vesth T.C."/>
            <person name="Theobald S."/>
            <person name="Frisvad J.C."/>
            <person name="Larsen T.O."/>
            <person name="Kjaerboelling I."/>
            <person name="Rothschild-Mancinelli K."/>
            <person name="Lyhne E.K."/>
            <person name="Kogle M.E."/>
            <person name="Barry K."/>
            <person name="Clum A."/>
            <person name="Na H."/>
            <person name="Ledsgaard L."/>
            <person name="Lin J."/>
            <person name="Lipzen A."/>
            <person name="Kuo A."/>
            <person name="Riley R."/>
            <person name="Mondo S."/>
            <person name="Labutti K."/>
            <person name="Haridas S."/>
            <person name="Pangalinan J."/>
            <person name="Salamov A.A."/>
            <person name="Simmons B.A."/>
            <person name="Magnuson J.K."/>
            <person name="Chen J."/>
            <person name="Drula E."/>
            <person name="Henrissat B."/>
            <person name="Wiebenga A."/>
            <person name="Lubbers R.J."/>
            <person name="Gomes A.C."/>
            <person name="Makela M.R."/>
            <person name="Stajich J."/>
            <person name="Grigoriev I.V."/>
            <person name="Mortensen U.H."/>
            <person name="De Vries R.P."/>
            <person name="Baker S.E."/>
            <person name="Andersen M.R."/>
        </authorList>
    </citation>
    <scope>NUCLEOTIDE SEQUENCE [LARGE SCALE GENOMIC DNA]</scope>
    <source>
        <strain evidence="12 13">CBS 123904</strain>
    </source>
</reference>
<keyword evidence="8" id="KW-0496">Mitochondrion</keyword>
<evidence type="ECO:0000256" key="10">
    <source>
        <dbReference type="PROSITE-ProRule" id="PRU00282"/>
    </source>
</evidence>
<evidence type="ECO:0000313" key="12">
    <source>
        <dbReference type="EMBL" id="KAL2843702.1"/>
    </source>
</evidence>
<name>A0ABR4JXC7_9EURO</name>
<evidence type="ECO:0000256" key="3">
    <source>
        <dbReference type="ARBA" id="ARBA00022448"/>
    </source>
</evidence>
<dbReference type="PANTHER" id="PTHR45788:SF4">
    <property type="entry name" value="TRICARBOXYLATE TRANSPORT PROTEIN, MITOCHONDRIAL"/>
    <property type="match status" value="1"/>
</dbReference>
<evidence type="ECO:0000256" key="5">
    <source>
        <dbReference type="ARBA" id="ARBA00022737"/>
    </source>
</evidence>
<comment type="similarity">
    <text evidence="2 11">Belongs to the mitochondrial carrier (TC 2.A.29) family.</text>
</comment>
<comment type="subcellular location">
    <subcellularLocation>
        <location evidence="1">Mitochondrion inner membrane</location>
        <topology evidence="1">Multi-pass membrane protein</topology>
    </subcellularLocation>
</comment>
<feature type="repeat" description="Solcar" evidence="10">
    <location>
        <begin position="212"/>
        <end position="296"/>
    </location>
</feature>
<dbReference type="EMBL" id="JBFXLU010000087">
    <property type="protein sequence ID" value="KAL2843702.1"/>
    <property type="molecule type" value="Genomic_DNA"/>
</dbReference>
<protein>
    <submittedName>
        <fullName evidence="12">Mitochondrial carrier domain-containing protein</fullName>
    </submittedName>
</protein>
<dbReference type="PANTHER" id="PTHR45788">
    <property type="entry name" value="SUCCINATE/FUMARATE MITOCHONDRIAL TRANSPORTER-RELATED"/>
    <property type="match status" value="1"/>
</dbReference>
<keyword evidence="6" id="KW-0999">Mitochondrion inner membrane</keyword>
<comment type="caution">
    <text evidence="12">The sequence shown here is derived from an EMBL/GenBank/DDBJ whole genome shotgun (WGS) entry which is preliminary data.</text>
</comment>
<dbReference type="InterPro" id="IPR002067">
    <property type="entry name" value="MCP"/>
</dbReference>
<feature type="repeat" description="Solcar" evidence="10">
    <location>
        <begin position="14"/>
        <end position="102"/>
    </location>
</feature>
<evidence type="ECO:0000256" key="6">
    <source>
        <dbReference type="ARBA" id="ARBA00022792"/>
    </source>
</evidence>
<evidence type="ECO:0000256" key="8">
    <source>
        <dbReference type="ARBA" id="ARBA00023128"/>
    </source>
</evidence>
<dbReference type="InterPro" id="IPR018108">
    <property type="entry name" value="MCP_transmembrane"/>
</dbReference>
<dbReference type="Proteomes" id="UP001610446">
    <property type="component" value="Unassembled WGS sequence"/>
</dbReference>